<proteinExistence type="predicted"/>
<protein>
    <submittedName>
        <fullName evidence="1">Uncharacterized protein</fullName>
    </submittedName>
</protein>
<dbReference type="Proteomes" id="UP001057402">
    <property type="component" value="Chromosome 2"/>
</dbReference>
<name>A0ACB9S6P6_9MYRT</name>
<comment type="caution">
    <text evidence="1">The sequence shown here is derived from an EMBL/GenBank/DDBJ whole genome shotgun (WGS) entry which is preliminary data.</text>
</comment>
<dbReference type="EMBL" id="CM042881">
    <property type="protein sequence ID" value="KAI4386968.1"/>
    <property type="molecule type" value="Genomic_DNA"/>
</dbReference>
<evidence type="ECO:0000313" key="2">
    <source>
        <dbReference type="Proteomes" id="UP001057402"/>
    </source>
</evidence>
<keyword evidence="2" id="KW-1185">Reference proteome</keyword>
<organism evidence="1 2">
    <name type="scientific">Melastoma candidum</name>
    <dbReference type="NCBI Taxonomy" id="119954"/>
    <lineage>
        <taxon>Eukaryota</taxon>
        <taxon>Viridiplantae</taxon>
        <taxon>Streptophyta</taxon>
        <taxon>Embryophyta</taxon>
        <taxon>Tracheophyta</taxon>
        <taxon>Spermatophyta</taxon>
        <taxon>Magnoliopsida</taxon>
        <taxon>eudicotyledons</taxon>
        <taxon>Gunneridae</taxon>
        <taxon>Pentapetalae</taxon>
        <taxon>rosids</taxon>
        <taxon>malvids</taxon>
        <taxon>Myrtales</taxon>
        <taxon>Melastomataceae</taxon>
        <taxon>Melastomatoideae</taxon>
        <taxon>Melastomateae</taxon>
        <taxon>Melastoma</taxon>
    </lineage>
</organism>
<reference evidence="2" key="1">
    <citation type="journal article" date="2023" name="Front. Plant Sci.">
        <title>Chromosomal-level genome assembly of Melastoma candidum provides insights into trichome evolution.</title>
        <authorList>
            <person name="Zhong Y."/>
            <person name="Wu W."/>
            <person name="Sun C."/>
            <person name="Zou P."/>
            <person name="Liu Y."/>
            <person name="Dai S."/>
            <person name="Zhou R."/>
        </authorList>
    </citation>
    <scope>NUCLEOTIDE SEQUENCE [LARGE SCALE GENOMIC DNA]</scope>
</reference>
<accession>A0ACB9S6P6</accession>
<gene>
    <name evidence="1" type="ORF">MLD38_004840</name>
</gene>
<evidence type="ECO:0000313" key="1">
    <source>
        <dbReference type="EMBL" id="KAI4386968.1"/>
    </source>
</evidence>
<sequence length="297" mass="33029">MGCCRRWNRRCSAGMSYCSRCWKLLLLLLVAQELLEAAVAAAGRCRSCWKLLLLLLVAAGAAGSCCCCCWSLQELLLLLLVAAGSGTVVAVCRKGRYSLLEWIWMQGVCDWSMLLFCYWSFCDVAVVESVVIVIDSPPRAGKWEDTSDPSLSQLRGDTRCRQSKSMELRMSSTVDAVTVASRIAKARFSVRNYRKGSDNNGLLADLKMEQKALDPYPIRLRHSSQRARPLLLEKTIAPASGSLWWGSVLQLRLARLSLLVIVLRFRGIVPILSWSSDGCVCEERGWAIPSLCVWTSP</sequence>